<dbReference type="OrthoDB" id="5844105at2759"/>
<gene>
    <name evidence="9" type="ORF">HDID_LOCUS7440</name>
</gene>
<evidence type="ECO:0000313" key="9">
    <source>
        <dbReference type="EMBL" id="VDL59758.1"/>
    </source>
</evidence>
<dbReference type="GO" id="GO:0051642">
    <property type="term" value="P:centrosome localization"/>
    <property type="evidence" value="ECO:0007669"/>
    <property type="project" value="TreeGrafter"/>
</dbReference>
<evidence type="ECO:0000256" key="7">
    <source>
        <dbReference type="ARBA" id="ARBA00023306"/>
    </source>
</evidence>
<reference evidence="9 10" key="2">
    <citation type="submission" date="2018-11" db="EMBL/GenBank/DDBJ databases">
        <authorList>
            <consortium name="Pathogen Informatics"/>
        </authorList>
    </citation>
    <scope>NUCLEOTIDE SEQUENCE [LARGE SCALE GENOMIC DNA]</scope>
</reference>
<evidence type="ECO:0000256" key="3">
    <source>
        <dbReference type="ARBA" id="ARBA00022490"/>
    </source>
</evidence>
<evidence type="ECO:0000256" key="5">
    <source>
        <dbReference type="ARBA" id="ARBA00022776"/>
    </source>
</evidence>
<evidence type="ECO:0000256" key="4">
    <source>
        <dbReference type="ARBA" id="ARBA00022618"/>
    </source>
</evidence>
<dbReference type="GO" id="GO:0051301">
    <property type="term" value="P:cell division"/>
    <property type="evidence" value="ECO:0007669"/>
    <property type="project" value="UniProtKB-KW"/>
</dbReference>
<dbReference type="PANTHER" id="PTHR12955:SF1">
    <property type="entry name" value="INTEGRATOR COMPLEX SUBUNIT 13"/>
    <property type="match status" value="1"/>
</dbReference>
<name>A0A158QEI1_HYMDI</name>
<dbReference type="InterPro" id="IPR019355">
    <property type="entry name" value="Cell_cycle_regulator_Mat89Bb"/>
</dbReference>
<keyword evidence="5" id="KW-0498">Mitosis</keyword>
<dbReference type="STRING" id="6216.A0A158QEI1"/>
<organism evidence="11">
    <name type="scientific">Hymenolepis diminuta</name>
    <name type="common">Rat tapeworm</name>
    <dbReference type="NCBI Taxonomy" id="6216"/>
    <lineage>
        <taxon>Eukaryota</taxon>
        <taxon>Metazoa</taxon>
        <taxon>Spiralia</taxon>
        <taxon>Lophotrochozoa</taxon>
        <taxon>Platyhelminthes</taxon>
        <taxon>Cestoda</taxon>
        <taxon>Eucestoda</taxon>
        <taxon>Cyclophyllidea</taxon>
        <taxon>Hymenolepididae</taxon>
        <taxon>Hymenolepis</taxon>
    </lineage>
</organism>
<evidence type="ECO:0000256" key="1">
    <source>
        <dbReference type="ARBA" id="ARBA00004123"/>
    </source>
</evidence>
<comment type="subcellular location">
    <subcellularLocation>
        <location evidence="2">Cytoplasm</location>
    </subcellularLocation>
    <subcellularLocation>
        <location evidence="1">Nucleus</location>
    </subcellularLocation>
</comment>
<dbReference type="PANTHER" id="PTHR12955">
    <property type="entry name" value="SARCOMA ANTIGEN NY-SAR-95-RELATED"/>
    <property type="match status" value="1"/>
</dbReference>
<keyword evidence="3" id="KW-0963">Cytoplasm</keyword>
<evidence type="ECO:0000313" key="11">
    <source>
        <dbReference type="WBParaSite" id="HDID_0000744201-mRNA-1"/>
    </source>
</evidence>
<comment type="similarity">
    <text evidence="8">Belongs to the Integrator subunit 13 family.</text>
</comment>
<dbReference type="GO" id="GO:0032039">
    <property type="term" value="C:integrator complex"/>
    <property type="evidence" value="ECO:0007669"/>
    <property type="project" value="TreeGrafter"/>
</dbReference>
<dbReference type="GO" id="GO:0005737">
    <property type="term" value="C:cytoplasm"/>
    <property type="evidence" value="ECO:0007669"/>
    <property type="project" value="UniProtKB-SubCell"/>
</dbReference>
<dbReference type="Pfam" id="PF10221">
    <property type="entry name" value="Mat89Bb"/>
    <property type="match status" value="1"/>
</dbReference>
<sequence length="668" mass="74475">MLKTQNMHKPFENAYKFEKGPIRRSALAFDSVVVRRNLWSFAIEAVLEYCRVNFDIFGQSKPISLISVDFEEKILSLWYESDQSLKSIWEAFTSISTSTTSVDLDYPGMPGLFSCKNTLHMPTPHQITQSEPKNLGRVIVIGSDIEPKLKDWLVHLEEALKAPPTESSYLPIHGSEWIFIDIITNPAPQKVELDKIHSFGNHTISYLRVPMLSDNSLAHALMQLAERNLNLASTMVQDIPMKEEANSGSVSTMYGVELLHEAEGHAFLRDRGLATRLYLREENDETKFRSPPSGFSKTLGISWLAPRPIDNQYPRYSIGAFRVTMAAVTNRSSVCLSQFILSGKCVLLGQKENSREISSEVFLLLCHGNLMYLHVLATSVPLASPPALPLLPEKSKPDTDKDADFRISQFITDFLIPSRLAPASANATYSEIPKVRAHQVVERATRYWPLRNESSLLCGNKTAAPLFEHLPKDIIEIAEVTACEAAIENIIMAIISLPVPMDSTPNGLLCSTPVAMVVELSFLLKLYADISVDHGALLANFKKKVDTTMFANYRLSKLFQKATELLVHGNPTPGSPLSNLTEVKRIAAIRSKEKESNIHLIPELVSRKQSSRNITYTPLSSDVIIRHLANAGRKPVKPDREFEAVFATGSSKRMVALYGGIKSDDPQK</sequence>
<evidence type="ECO:0000256" key="8">
    <source>
        <dbReference type="ARBA" id="ARBA00061603"/>
    </source>
</evidence>
<keyword evidence="6" id="KW-0539">Nucleus</keyword>
<keyword evidence="7" id="KW-0131">Cell cycle</keyword>
<dbReference type="GO" id="GO:0007346">
    <property type="term" value="P:regulation of mitotic cell cycle"/>
    <property type="evidence" value="ECO:0007669"/>
    <property type="project" value="TreeGrafter"/>
</dbReference>
<evidence type="ECO:0000256" key="6">
    <source>
        <dbReference type="ARBA" id="ARBA00023242"/>
    </source>
</evidence>
<dbReference type="EMBL" id="UYSG01010935">
    <property type="protein sequence ID" value="VDL59758.1"/>
    <property type="molecule type" value="Genomic_DNA"/>
</dbReference>
<evidence type="ECO:0000313" key="10">
    <source>
        <dbReference type="Proteomes" id="UP000274504"/>
    </source>
</evidence>
<dbReference type="WBParaSite" id="HDID_0000744201-mRNA-1">
    <property type="protein sequence ID" value="HDID_0000744201-mRNA-1"/>
    <property type="gene ID" value="HDID_0000744201"/>
</dbReference>
<proteinExistence type="inferred from homology"/>
<dbReference type="Proteomes" id="UP000274504">
    <property type="component" value="Unassembled WGS sequence"/>
</dbReference>
<accession>A0A158QEI1</accession>
<protein>
    <submittedName>
        <fullName evidence="11">Set apart in position or space protein</fullName>
    </submittedName>
</protein>
<evidence type="ECO:0000256" key="2">
    <source>
        <dbReference type="ARBA" id="ARBA00004496"/>
    </source>
</evidence>
<keyword evidence="4" id="KW-0132">Cell division</keyword>
<reference evidence="11" key="1">
    <citation type="submission" date="2016-04" db="UniProtKB">
        <authorList>
            <consortium name="WormBaseParasite"/>
        </authorList>
    </citation>
    <scope>IDENTIFICATION</scope>
</reference>
<dbReference type="AlphaFoldDB" id="A0A158QEI1"/>